<dbReference type="Proteomes" id="UP001487740">
    <property type="component" value="Unassembled WGS sequence"/>
</dbReference>
<dbReference type="PANTHER" id="PTHR11783">
    <property type="entry name" value="SULFOTRANSFERASE SULT"/>
    <property type="match status" value="1"/>
</dbReference>
<dbReference type="EMBL" id="JARAKH010000020">
    <property type="protein sequence ID" value="KAK8393455.1"/>
    <property type="molecule type" value="Genomic_DNA"/>
</dbReference>
<evidence type="ECO:0000259" key="4">
    <source>
        <dbReference type="Pfam" id="PF00685"/>
    </source>
</evidence>
<name>A0AAW0U186_SCYPA</name>
<dbReference type="Pfam" id="PF00685">
    <property type="entry name" value="Sulfotransfer_1"/>
    <property type="match status" value="1"/>
</dbReference>
<evidence type="ECO:0000256" key="2">
    <source>
        <dbReference type="ARBA" id="ARBA00022679"/>
    </source>
</evidence>
<organism evidence="5 6">
    <name type="scientific">Scylla paramamosain</name>
    <name type="common">Mud crab</name>
    <dbReference type="NCBI Taxonomy" id="85552"/>
    <lineage>
        <taxon>Eukaryota</taxon>
        <taxon>Metazoa</taxon>
        <taxon>Ecdysozoa</taxon>
        <taxon>Arthropoda</taxon>
        <taxon>Crustacea</taxon>
        <taxon>Multicrustacea</taxon>
        <taxon>Malacostraca</taxon>
        <taxon>Eumalacostraca</taxon>
        <taxon>Eucarida</taxon>
        <taxon>Decapoda</taxon>
        <taxon>Pleocyemata</taxon>
        <taxon>Brachyura</taxon>
        <taxon>Eubrachyura</taxon>
        <taxon>Portunoidea</taxon>
        <taxon>Portunidae</taxon>
        <taxon>Portuninae</taxon>
        <taxon>Scylla</taxon>
    </lineage>
</organism>
<evidence type="ECO:0000256" key="1">
    <source>
        <dbReference type="ARBA" id="ARBA00005771"/>
    </source>
</evidence>
<evidence type="ECO:0000313" key="5">
    <source>
        <dbReference type="EMBL" id="KAK8393455.1"/>
    </source>
</evidence>
<comment type="similarity">
    <text evidence="1">Belongs to the sulfotransferase 1 family.</text>
</comment>
<dbReference type="AlphaFoldDB" id="A0AAW0U186"/>
<comment type="caution">
    <text evidence="5">The sequence shown here is derived from an EMBL/GenBank/DDBJ whole genome shotgun (WGS) entry which is preliminary data.</text>
</comment>
<dbReference type="SUPFAM" id="SSF52540">
    <property type="entry name" value="P-loop containing nucleoside triphosphate hydrolases"/>
    <property type="match status" value="1"/>
</dbReference>
<reference evidence="5 6" key="1">
    <citation type="submission" date="2023-03" db="EMBL/GenBank/DDBJ databases">
        <title>High-quality genome of Scylla paramamosain provides insights in environmental adaptation.</title>
        <authorList>
            <person name="Zhang L."/>
        </authorList>
    </citation>
    <scope>NUCLEOTIDE SEQUENCE [LARGE SCALE GENOMIC DNA]</scope>
    <source>
        <strain evidence="5">LZ_2023a</strain>
        <tissue evidence="5">Muscle</tissue>
    </source>
</reference>
<evidence type="ECO:0000256" key="3">
    <source>
        <dbReference type="SAM" id="MobiDB-lite"/>
    </source>
</evidence>
<dbReference type="InterPro" id="IPR027417">
    <property type="entry name" value="P-loop_NTPase"/>
</dbReference>
<accession>A0AAW0U186</accession>
<protein>
    <recommendedName>
        <fullName evidence="4">Sulfotransferase domain-containing protein</fullName>
    </recommendedName>
</protein>
<keyword evidence="2" id="KW-0808">Transferase</keyword>
<proteinExistence type="inferred from homology"/>
<gene>
    <name evidence="5" type="ORF">O3P69_006637</name>
</gene>
<feature type="region of interest" description="Disordered" evidence="3">
    <location>
        <begin position="15"/>
        <end position="35"/>
    </location>
</feature>
<feature type="domain" description="Sulfotransferase" evidence="4">
    <location>
        <begin position="129"/>
        <end position="397"/>
    </location>
</feature>
<evidence type="ECO:0000313" key="6">
    <source>
        <dbReference type="Proteomes" id="UP001487740"/>
    </source>
</evidence>
<keyword evidence="6" id="KW-1185">Reference proteome</keyword>
<sequence>MLVVVCGALVGSEARPDPDPVAGPEPIFGKKGKKGRGRCCGGGGGFYSRRGGYERCLHPPFGLFAGLVLKKTMSDENVQHLPEEQQQELKSKFLGLRQGLVAVGTCRHLLPPHCVAFTRKYREFRFCESDVVIATFPRSGTTWTQEIVWTMRNGLDFNAASNVSLDFRSPFLEFDSLHPLHKDLSENLVTSFLSRHPNEDPRLGGVFLQLAELASTPRTIKTHLPFSLLPDLLGTCKVVYVARNPRDVCVSYYHHQKSLKVAEFIGDFPDFVDLWCRDLCLQAPYWDHLKEAWERRQHPNFLFLFYEDMKENLMKELKRLDAFLGTGLTEDQLRQVAEHTGISHMKNRSSVNPGSSSYSEQALKEGRRDFIRKGTTGDWTNYFNPELEAKFEVWMKKGGEVAEEIPFKYQIQQTETTELVECK</sequence>
<dbReference type="Gene3D" id="3.40.50.300">
    <property type="entry name" value="P-loop containing nucleotide triphosphate hydrolases"/>
    <property type="match status" value="1"/>
</dbReference>
<dbReference type="InterPro" id="IPR000863">
    <property type="entry name" value="Sulfotransferase_dom"/>
</dbReference>
<dbReference type="GO" id="GO:0008146">
    <property type="term" value="F:sulfotransferase activity"/>
    <property type="evidence" value="ECO:0007669"/>
    <property type="project" value="InterPro"/>
</dbReference>